<dbReference type="PANTHER" id="PTHR12504:SF0">
    <property type="entry name" value="MITOCHONDRIAL IMPORT RECEPTOR SUBUNIT TOM22 HOMOLOG"/>
    <property type="match status" value="1"/>
</dbReference>
<feature type="compositionally biased region" description="Polar residues" evidence="12">
    <location>
        <begin position="120"/>
        <end position="143"/>
    </location>
</feature>
<dbReference type="GO" id="GO:0005741">
    <property type="term" value="C:mitochondrial outer membrane"/>
    <property type="evidence" value="ECO:0007669"/>
    <property type="project" value="UniProtKB-SubCell"/>
</dbReference>
<name>A0A9P4S9B8_9PEZI</name>
<keyword evidence="5" id="KW-1000">Mitochondrion outer membrane</keyword>
<dbReference type="PANTHER" id="PTHR12504">
    <property type="entry name" value="MITOCHONDRIAL IMPORT RECEPTOR SUBUNIT TOM22"/>
    <property type="match status" value="1"/>
</dbReference>
<keyword evidence="8" id="KW-0811">Translocation</keyword>
<organism evidence="13 14">
    <name type="scientific">Patellaria atrata CBS 101060</name>
    <dbReference type="NCBI Taxonomy" id="1346257"/>
    <lineage>
        <taxon>Eukaryota</taxon>
        <taxon>Fungi</taxon>
        <taxon>Dikarya</taxon>
        <taxon>Ascomycota</taxon>
        <taxon>Pezizomycotina</taxon>
        <taxon>Dothideomycetes</taxon>
        <taxon>Dothideomycetes incertae sedis</taxon>
        <taxon>Patellariales</taxon>
        <taxon>Patellariaceae</taxon>
        <taxon>Patellaria</taxon>
    </lineage>
</organism>
<keyword evidence="3" id="KW-0813">Transport</keyword>
<evidence type="ECO:0000256" key="6">
    <source>
        <dbReference type="ARBA" id="ARBA00022927"/>
    </source>
</evidence>
<evidence type="ECO:0000256" key="8">
    <source>
        <dbReference type="ARBA" id="ARBA00023010"/>
    </source>
</evidence>
<dbReference type="Pfam" id="PF04281">
    <property type="entry name" value="Tom22"/>
    <property type="match status" value="1"/>
</dbReference>
<keyword evidence="9" id="KW-0496">Mitochondrion</keyword>
<proteinExistence type="inferred from homology"/>
<evidence type="ECO:0000256" key="1">
    <source>
        <dbReference type="ARBA" id="ARBA00004572"/>
    </source>
</evidence>
<evidence type="ECO:0000256" key="9">
    <source>
        <dbReference type="ARBA" id="ARBA00023128"/>
    </source>
</evidence>
<evidence type="ECO:0000256" key="4">
    <source>
        <dbReference type="ARBA" id="ARBA00022692"/>
    </source>
</evidence>
<dbReference type="CDD" id="cd22884">
    <property type="entry name" value="TOM22"/>
    <property type="match status" value="1"/>
</dbReference>
<sequence>MVKLEEVPDEEFTTEHPNVIDDADDWDTDSDSDIESAVSDPPEETLSERLAALQDIIPPSQRRFLTSTYSSASGWLKSGVLTTGKALWVLSTSALLLGVPWALAYAEEQQMVEMEREMKLQQSANDVLTPSAQTGQQQARTPL</sequence>
<dbReference type="EMBL" id="MU006097">
    <property type="protein sequence ID" value="KAF2838450.1"/>
    <property type="molecule type" value="Genomic_DNA"/>
</dbReference>
<comment type="caution">
    <text evidence="13">The sequence shown here is derived from an EMBL/GenBank/DDBJ whole genome shotgun (WGS) entry which is preliminary data.</text>
</comment>
<feature type="region of interest" description="Disordered" evidence="12">
    <location>
        <begin position="1"/>
        <end position="44"/>
    </location>
</feature>
<evidence type="ECO:0000256" key="11">
    <source>
        <dbReference type="ARBA" id="ARBA00023170"/>
    </source>
</evidence>
<keyword evidence="14" id="KW-1185">Reference proteome</keyword>
<feature type="region of interest" description="Disordered" evidence="12">
    <location>
        <begin position="117"/>
        <end position="143"/>
    </location>
</feature>
<dbReference type="AlphaFoldDB" id="A0A9P4S9B8"/>
<evidence type="ECO:0000256" key="2">
    <source>
        <dbReference type="ARBA" id="ARBA00009874"/>
    </source>
</evidence>
<evidence type="ECO:0000256" key="5">
    <source>
        <dbReference type="ARBA" id="ARBA00022787"/>
    </source>
</evidence>
<evidence type="ECO:0000256" key="7">
    <source>
        <dbReference type="ARBA" id="ARBA00022989"/>
    </source>
</evidence>
<keyword evidence="11" id="KW-0675">Receptor</keyword>
<dbReference type="OrthoDB" id="10016939at2759"/>
<keyword evidence="7" id="KW-1133">Transmembrane helix</keyword>
<feature type="non-terminal residue" evidence="13">
    <location>
        <position position="1"/>
    </location>
</feature>
<evidence type="ECO:0000256" key="10">
    <source>
        <dbReference type="ARBA" id="ARBA00023136"/>
    </source>
</evidence>
<keyword evidence="4" id="KW-0812">Transmembrane</keyword>
<keyword evidence="10" id="KW-0472">Membrane</keyword>
<protein>
    <submittedName>
        <fullName evidence="13">Mitochondrial import translocase, subunit Tom22</fullName>
    </submittedName>
</protein>
<reference evidence="13" key="1">
    <citation type="journal article" date="2020" name="Stud. Mycol.">
        <title>101 Dothideomycetes genomes: a test case for predicting lifestyles and emergence of pathogens.</title>
        <authorList>
            <person name="Haridas S."/>
            <person name="Albert R."/>
            <person name="Binder M."/>
            <person name="Bloem J."/>
            <person name="Labutti K."/>
            <person name="Salamov A."/>
            <person name="Andreopoulos B."/>
            <person name="Baker S."/>
            <person name="Barry K."/>
            <person name="Bills G."/>
            <person name="Bluhm B."/>
            <person name="Cannon C."/>
            <person name="Castanera R."/>
            <person name="Culley D."/>
            <person name="Daum C."/>
            <person name="Ezra D."/>
            <person name="Gonzalez J."/>
            <person name="Henrissat B."/>
            <person name="Kuo A."/>
            <person name="Liang C."/>
            <person name="Lipzen A."/>
            <person name="Lutzoni F."/>
            <person name="Magnuson J."/>
            <person name="Mondo S."/>
            <person name="Nolan M."/>
            <person name="Ohm R."/>
            <person name="Pangilinan J."/>
            <person name="Park H.-J."/>
            <person name="Ramirez L."/>
            <person name="Alfaro M."/>
            <person name="Sun H."/>
            <person name="Tritt A."/>
            <person name="Yoshinaga Y."/>
            <person name="Zwiers L.-H."/>
            <person name="Turgeon B."/>
            <person name="Goodwin S."/>
            <person name="Spatafora J."/>
            <person name="Crous P."/>
            <person name="Grigoriev I."/>
        </authorList>
    </citation>
    <scope>NUCLEOTIDE SEQUENCE</scope>
    <source>
        <strain evidence="13">CBS 101060</strain>
    </source>
</reference>
<dbReference type="GO" id="GO:0006886">
    <property type="term" value="P:intracellular protein transport"/>
    <property type="evidence" value="ECO:0007669"/>
    <property type="project" value="InterPro"/>
</dbReference>
<evidence type="ECO:0000256" key="12">
    <source>
        <dbReference type="SAM" id="MobiDB-lite"/>
    </source>
</evidence>
<feature type="compositionally biased region" description="Acidic residues" evidence="12">
    <location>
        <begin position="21"/>
        <end position="34"/>
    </location>
</feature>
<comment type="subcellular location">
    <subcellularLocation>
        <location evidence="1">Mitochondrion outer membrane</location>
        <topology evidence="1">Single-pass membrane protein</topology>
    </subcellularLocation>
</comment>
<evidence type="ECO:0000313" key="13">
    <source>
        <dbReference type="EMBL" id="KAF2838450.1"/>
    </source>
</evidence>
<comment type="similarity">
    <text evidence="2">Belongs to the Tom22 family.</text>
</comment>
<dbReference type="InterPro" id="IPR005683">
    <property type="entry name" value="Tom22"/>
</dbReference>
<keyword evidence="6" id="KW-0653">Protein transport</keyword>
<evidence type="ECO:0000313" key="14">
    <source>
        <dbReference type="Proteomes" id="UP000799429"/>
    </source>
</evidence>
<evidence type="ECO:0000256" key="3">
    <source>
        <dbReference type="ARBA" id="ARBA00022448"/>
    </source>
</evidence>
<dbReference type="Proteomes" id="UP000799429">
    <property type="component" value="Unassembled WGS sequence"/>
</dbReference>
<accession>A0A9P4S9B8</accession>
<gene>
    <name evidence="13" type="ORF">M501DRAFT_1058605</name>
</gene>